<feature type="transmembrane region" description="Helical" evidence="1">
    <location>
        <begin position="23"/>
        <end position="44"/>
    </location>
</feature>
<sequence>MRAFIYQIGLNWKLNLRSKELLVHYYVVPLVFYLFIGGVLYRFCPMLIKR</sequence>
<keyword evidence="1" id="KW-0472">Membrane</keyword>
<dbReference type="EMBL" id="CACRTL010000012">
    <property type="protein sequence ID" value="VYT60573.1"/>
    <property type="molecule type" value="Genomic_DNA"/>
</dbReference>
<gene>
    <name evidence="2" type="ORF">CRLFYP8_00064</name>
</gene>
<reference evidence="2" key="1">
    <citation type="submission" date="2019-11" db="EMBL/GenBank/DDBJ databases">
        <authorList>
            <person name="Feng L."/>
        </authorList>
    </citation>
    <scope>NUCLEOTIDE SEQUENCE</scope>
    <source>
        <strain evidence="2">CramosumLFYP8</strain>
    </source>
</reference>
<evidence type="ECO:0000256" key="1">
    <source>
        <dbReference type="SAM" id="Phobius"/>
    </source>
</evidence>
<keyword evidence="1" id="KW-1133">Transmembrane helix</keyword>
<evidence type="ECO:0000313" key="2">
    <source>
        <dbReference type="EMBL" id="VYT60573.1"/>
    </source>
</evidence>
<protein>
    <submittedName>
        <fullName evidence="2">Uncharacterized protein</fullName>
    </submittedName>
</protein>
<keyword evidence="1" id="KW-0812">Transmembrane</keyword>
<dbReference type="AlphaFoldDB" id="A0A6N2Y310"/>
<proteinExistence type="predicted"/>
<accession>A0A6N2Y310</accession>
<dbReference type="RefSeq" id="WP_227793095.1">
    <property type="nucleotide sequence ID" value="NZ_JAJFCO010000026.1"/>
</dbReference>
<name>A0A6N2Y310_9FIRM</name>
<organism evidence="2">
    <name type="scientific">Thomasclavelia ramosa</name>
    <dbReference type="NCBI Taxonomy" id="1547"/>
    <lineage>
        <taxon>Bacteria</taxon>
        <taxon>Bacillati</taxon>
        <taxon>Bacillota</taxon>
        <taxon>Erysipelotrichia</taxon>
        <taxon>Erysipelotrichales</taxon>
        <taxon>Coprobacillaceae</taxon>
        <taxon>Thomasclavelia</taxon>
    </lineage>
</organism>